<evidence type="ECO:0000313" key="1">
    <source>
        <dbReference type="EMBL" id="AFZ68009.1"/>
    </source>
</evidence>
<reference evidence="2" key="1">
    <citation type="submission" date="2012-03" db="EMBL/GenBank/DDBJ databases">
        <title>Complete sequence of chromosome of Deinococcus peraridilitoris DSM 19664.</title>
        <authorList>
            <person name="Lucas S."/>
            <person name="Copeland A."/>
            <person name="Lapidus A."/>
            <person name="Glavina del Rio T."/>
            <person name="Dalin E."/>
            <person name="Tice H."/>
            <person name="Bruce D."/>
            <person name="Goodwin L."/>
            <person name="Pitluck S."/>
            <person name="Peters L."/>
            <person name="Mikhailova N."/>
            <person name="Lu M."/>
            <person name="Kyrpides N."/>
            <person name="Mavromatis K."/>
            <person name="Ivanova N."/>
            <person name="Brettin T."/>
            <person name="Detter J.C."/>
            <person name="Han C."/>
            <person name="Larimer F."/>
            <person name="Land M."/>
            <person name="Hauser L."/>
            <person name="Markowitz V."/>
            <person name="Cheng J.-F."/>
            <person name="Hugenholtz P."/>
            <person name="Woyke T."/>
            <person name="Wu D."/>
            <person name="Pukall R."/>
            <person name="Steenblock K."/>
            <person name="Brambilla E."/>
            <person name="Klenk H.-P."/>
            <person name="Eisen J.A."/>
        </authorList>
    </citation>
    <scope>NUCLEOTIDE SEQUENCE [LARGE SCALE GENOMIC DNA]</scope>
    <source>
        <strain evidence="2">DSM 19664 / LMG 22246 / CIP 109416 / KR-200</strain>
    </source>
</reference>
<name>L0A3J6_DEIPD</name>
<dbReference type="Proteomes" id="UP000010467">
    <property type="component" value="Chromosome"/>
</dbReference>
<dbReference type="RefSeq" id="WP_015236311.1">
    <property type="nucleotide sequence ID" value="NC_019793.1"/>
</dbReference>
<gene>
    <name evidence="1" type="ordered locus">Deipe_2544</name>
</gene>
<dbReference type="PATRIC" id="fig|937777.3.peg.2552"/>
<dbReference type="KEGG" id="dpd:Deipe_2544"/>
<evidence type="ECO:0000313" key="2">
    <source>
        <dbReference type="Proteomes" id="UP000010467"/>
    </source>
</evidence>
<proteinExistence type="predicted"/>
<dbReference type="EMBL" id="CP003382">
    <property type="protein sequence ID" value="AFZ68009.1"/>
    <property type="molecule type" value="Genomic_DNA"/>
</dbReference>
<accession>L0A3J6</accession>
<organism evidence="1 2">
    <name type="scientific">Deinococcus peraridilitoris (strain DSM 19664 / LMG 22246 / CIP 109416 / KR-200)</name>
    <dbReference type="NCBI Taxonomy" id="937777"/>
    <lineage>
        <taxon>Bacteria</taxon>
        <taxon>Thermotogati</taxon>
        <taxon>Deinococcota</taxon>
        <taxon>Deinococci</taxon>
        <taxon>Deinococcales</taxon>
        <taxon>Deinococcaceae</taxon>
        <taxon>Deinococcus</taxon>
    </lineage>
</organism>
<dbReference type="AlphaFoldDB" id="L0A3J6"/>
<keyword evidence="2" id="KW-1185">Reference proteome</keyword>
<protein>
    <submittedName>
        <fullName evidence="1">Uncharacterized protein</fullName>
    </submittedName>
</protein>
<sequence>MRTFVQGYLDAEYDLWMMAHTERSDEHFLQAAEKFEERFFAHGVYSDISRPRNMNDERFQAFHVLLSAKQKRPLYCMVEDDTGVTQAVLGSIDHGSAHRFELIRIRVIDGEPKIVSSYLTNFDGTFSYSGGEEAGEHLPDPCLG</sequence>
<dbReference type="HOGENOM" id="CLU_1793324_0_0_0"/>